<feature type="domain" description="tRNA synthetases class I catalytic" evidence="6">
    <location>
        <begin position="46"/>
        <end position="339"/>
    </location>
</feature>
<feature type="region of interest" description="Disordered" evidence="5">
    <location>
        <begin position="1"/>
        <end position="22"/>
    </location>
</feature>
<sequence length="399" mass="42609">MSTSGQTPHHLSSSGVIGSGGRYPLHERPARSLRIGGTPVLPVGPLRVYSCGITPYDVTHVGHAATFVWADAVAAVGRASGAEVLLARNVTDVDDVLTEAAARKGWPYDELASTQEFLFDRDMRALAVAPPQVAPHARSHVTAVIRLASALLERGAAYEAAGHVWFRGADLFEAAGLDPETALRLSQEYGDQPDGPAADARESVFDVPVWRPSSEDVPAWPSPWGWGRPGWHAECAAMAMCSLGSSVEVLLGGQDLAFPHHAYQSRMVETASGATPFAQTVVHVGEVRVEGRKMAKSVGNLVLVADLLERFSGSALRLGLLHRRWSEPWECTDEVFAEADSVLTGLRKAAGGSLPPRHHDAVLDRLVDDLDVPGAVALALEQGGEAAAYLLDVLELHRD</sequence>
<dbReference type="SUPFAM" id="SSF52374">
    <property type="entry name" value="Nucleotidylyl transferase"/>
    <property type="match status" value="1"/>
</dbReference>
<dbReference type="GO" id="GO:0004817">
    <property type="term" value="F:cysteine-tRNA ligase activity"/>
    <property type="evidence" value="ECO:0007669"/>
    <property type="project" value="UniProtKB-EC"/>
</dbReference>
<accession>A0ABU2C0V3</accession>
<keyword evidence="4" id="KW-0067">ATP-binding</keyword>
<feature type="compositionally biased region" description="Polar residues" evidence="5">
    <location>
        <begin position="1"/>
        <end position="16"/>
    </location>
</feature>
<evidence type="ECO:0000313" key="7">
    <source>
        <dbReference type="EMBL" id="MDR7364293.1"/>
    </source>
</evidence>
<evidence type="ECO:0000256" key="5">
    <source>
        <dbReference type="SAM" id="MobiDB-lite"/>
    </source>
</evidence>
<dbReference type="PANTHER" id="PTHR10890">
    <property type="entry name" value="CYSTEINYL-TRNA SYNTHETASE"/>
    <property type="match status" value="1"/>
</dbReference>
<evidence type="ECO:0000256" key="1">
    <source>
        <dbReference type="ARBA" id="ARBA00011245"/>
    </source>
</evidence>
<evidence type="ECO:0000313" key="8">
    <source>
        <dbReference type="Proteomes" id="UP001183648"/>
    </source>
</evidence>
<dbReference type="InterPro" id="IPR032678">
    <property type="entry name" value="tRNA-synt_1_cat_dom"/>
</dbReference>
<dbReference type="EMBL" id="JAVDYG010000001">
    <property type="protein sequence ID" value="MDR7364293.1"/>
    <property type="molecule type" value="Genomic_DNA"/>
</dbReference>
<dbReference type="PANTHER" id="PTHR10890:SF3">
    <property type="entry name" value="CYSTEINE--TRNA LIGASE, CYTOPLASMIC"/>
    <property type="match status" value="1"/>
</dbReference>
<protein>
    <submittedName>
        <fullName evidence="7">Cysteinyl-tRNA synthetase</fullName>
        <ecNumber evidence="7">6.1.1.16</ecNumber>
    </submittedName>
</protein>
<dbReference type="Gene3D" id="3.40.50.620">
    <property type="entry name" value="HUPs"/>
    <property type="match status" value="1"/>
</dbReference>
<keyword evidence="3" id="KW-0547">Nucleotide-binding</keyword>
<dbReference type="PRINTS" id="PR00983">
    <property type="entry name" value="TRNASYNTHCYS"/>
</dbReference>
<dbReference type="InterPro" id="IPR024909">
    <property type="entry name" value="Cys-tRNA/MSH_ligase"/>
</dbReference>
<keyword evidence="8" id="KW-1185">Reference proteome</keyword>
<dbReference type="InterPro" id="IPR014729">
    <property type="entry name" value="Rossmann-like_a/b/a_fold"/>
</dbReference>
<dbReference type="EC" id="6.1.1.16" evidence="7"/>
<comment type="subunit">
    <text evidence="1">Monomer.</text>
</comment>
<reference evidence="7 8" key="1">
    <citation type="submission" date="2023-07" db="EMBL/GenBank/DDBJ databases">
        <title>Sequencing the genomes of 1000 actinobacteria strains.</title>
        <authorList>
            <person name="Klenk H.-P."/>
        </authorList>
    </citation>
    <scope>NUCLEOTIDE SEQUENCE [LARGE SCALE GENOMIC DNA]</scope>
    <source>
        <strain evidence="7 8">DSM 19426</strain>
    </source>
</reference>
<comment type="caution">
    <text evidence="7">The sequence shown here is derived from an EMBL/GenBank/DDBJ whole genome shotgun (WGS) entry which is preliminary data.</text>
</comment>
<name>A0ABU2C0V3_9ACTN</name>
<dbReference type="RefSeq" id="WP_310305797.1">
    <property type="nucleotide sequence ID" value="NZ_BAAAPS010000005.1"/>
</dbReference>
<dbReference type="Proteomes" id="UP001183648">
    <property type="component" value="Unassembled WGS sequence"/>
</dbReference>
<evidence type="ECO:0000259" key="6">
    <source>
        <dbReference type="Pfam" id="PF01406"/>
    </source>
</evidence>
<evidence type="ECO:0000256" key="3">
    <source>
        <dbReference type="ARBA" id="ARBA00022741"/>
    </source>
</evidence>
<proteinExistence type="predicted"/>
<gene>
    <name evidence="7" type="ORF">J2S63_003846</name>
</gene>
<evidence type="ECO:0000256" key="4">
    <source>
        <dbReference type="ARBA" id="ARBA00022840"/>
    </source>
</evidence>
<evidence type="ECO:0000256" key="2">
    <source>
        <dbReference type="ARBA" id="ARBA00022598"/>
    </source>
</evidence>
<organism evidence="7 8">
    <name type="scientific">Nocardioides marmoribigeumensis</name>
    <dbReference type="NCBI Taxonomy" id="433649"/>
    <lineage>
        <taxon>Bacteria</taxon>
        <taxon>Bacillati</taxon>
        <taxon>Actinomycetota</taxon>
        <taxon>Actinomycetes</taxon>
        <taxon>Propionibacteriales</taxon>
        <taxon>Nocardioidaceae</taxon>
        <taxon>Nocardioides</taxon>
    </lineage>
</organism>
<keyword evidence="2 7" id="KW-0436">Ligase</keyword>
<dbReference type="Pfam" id="PF01406">
    <property type="entry name" value="tRNA-synt_1e"/>
    <property type="match status" value="1"/>
</dbReference>